<organism evidence="2 3">
    <name type="scientific">Dermabacter vaginalis</name>
    <dbReference type="NCBI Taxonomy" id="1630135"/>
    <lineage>
        <taxon>Bacteria</taxon>
        <taxon>Bacillati</taxon>
        <taxon>Actinomycetota</taxon>
        <taxon>Actinomycetes</taxon>
        <taxon>Micrococcales</taxon>
        <taxon>Dermabacteraceae</taxon>
        <taxon>Dermabacter</taxon>
    </lineage>
</organism>
<sequence>MSGLSELLNALNSEHQWSTRDIEREAEKHGHKISYATASRYLNGTHPSKPSAAILDAFAKVFGVDANLLREAAGQVVTGEPFELGPEAAALTGPQRDAIRHLVRVFLDTNQNHHTTTETPRPQQADYDLAADKSPNQGAKMRDRLDSEQEAPEKFYDGDEPA</sequence>
<dbReference type="CDD" id="cd00093">
    <property type="entry name" value="HTH_XRE"/>
    <property type="match status" value="1"/>
</dbReference>
<dbReference type="Proteomes" id="UP000323865">
    <property type="component" value="Chromosome"/>
</dbReference>
<evidence type="ECO:0000313" key="3">
    <source>
        <dbReference type="Proteomes" id="UP000323865"/>
    </source>
</evidence>
<keyword evidence="3" id="KW-1185">Reference proteome</keyword>
<gene>
    <name evidence="2" type="ORF">FOB48_02530</name>
</gene>
<evidence type="ECO:0000313" key="2">
    <source>
        <dbReference type="EMBL" id="QEU11284.1"/>
    </source>
</evidence>
<reference evidence="2 3" key="1">
    <citation type="submission" date="2019-09" db="EMBL/GenBank/DDBJ databases">
        <title>FDA dAtabase for Regulatory Grade micrObial Sequences (FDA-ARGOS): Supporting development and validation of Infectious Disease Dx tests.</title>
        <authorList>
            <person name="Sciortino C."/>
            <person name="Tallon L."/>
            <person name="Sadzewicz L."/>
            <person name="Vavikolanu K."/>
            <person name="Mehta A."/>
            <person name="Aluvathingal J."/>
            <person name="Nadendla S."/>
            <person name="Nandy P."/>
            <person name="Geyer C."/>
            <person name="Yan Y."/>
            <person name="Sichtig H."/>
        </authorList>
    </citation>
    <scope>NUCLEOTIDE SEQUENCE [LARGE SCALE GENOMIC DNA]</scope>
    <source>
        <strain evidence="2 3">FDAARGOS_640</strain>
    </source>
</reference>
<feature type="region of interest" description="Disordered" evidence="1">
    <location>
        <begin position="111"/>
        <end position="162"/>
    </location>
</feature>
<dbReference type="RefSeq" id="WP_150332781.1">
    <property type="nucleotide sequence ID" value="NZ_CP044108.1"/>
</dbReference>
<evidence type="ECO:0000256" key="1">
    <source>
        <dbReference type="SAM" id="MobiDB-lite"/>
    </source>
</evidence>
<protein>
    <submittedName>
        <fullName evidence="2">Helix-turn-helix transcriptional regulator</fullName>
    </submittedName>
</protein>
<dbReference type="Gene3D" id="1.10.260.40">
    <property type="entry name" value="lambda repressor-like DNA-binding domains"/>
    <property type="match status" value="1"/>
</dbReference>
<dbReference type="InterPro" id="IPR010982">
    <property type="entry name" value="Lambda_DNA-bd_dom_sf"/>
</dbReference>
<dbReference type="EMBL" id="CP044108">
    <property type="protein sequence ID" value="QEU11284.1"/>
    <property type="molecule type" value="Genomic_DNA"/>
</dbReference>
<feature type="compositionally biased region" description="Basic and acidic residues" evidence="1">
    <location>
        <begin position="140"/>
        <end position="162"/>
    </location>
</feature>
<accession>A0ABX6A286</accession>
<proteinExistence type="predicted"/>
<dbReference type="InterPro" id="IPR001387">
    <property type="entry name" value="Cro/C1-type_HTH"/>
</dbReference>
<name>A0ABX6A286_9MICO</name>
<feature type="compositionally biased region" description="Polar residues" evidence="1">
    <location>
        <begin position="111"/>
        <end position="122"/>
    </location>
</feature>